<dbReference type="Gene3D" id="2.40.410.10">
    <property type="entry name" value="putative membrane protein from Corynebacterium diphtheriae superfamily"/>
    <property type="match status" value="1"/>
</dbReference>
<keyword evidence="1" id="KW-1133">Transmembrane helix</keyword>
<keyword evidence="1" id="KW-0812">Transmembrane</keyword>
<dbReference type="PATRIC" id="fig|156976.3.peg.1257"/>
<dbReference type="Pfam" id="PF11580">
    <property type="entry name" value="DUF3239"/>
    <property type="match status" value="1"/>
</dbReference>
<evidence type="ECO:0000256" key="1">
    <source>
        <dbReference type="SAM" id="Phobius"/>
    </source>
</evidence>
<keyword evidence="3" id="KW-1185">Reference proteome</keyword>
<evidence type="ECO:0008006" key="4">
    <source>
        <dbReference type="Google" id="ProtNLM"/>
    </source>
</evidence>
<dbReference type="InterPro" id="IPR021632">
    <property type="entry name" value="DUF3239"/>
</dbReference>
<dbReference type="AlphaFoldDB" id="A0A0K1REM7"/>
<organism evidence="2 3">
    <name type="scientific">Corynebacterium riegelii</name>
    <dbReference type="NCBI Taxonomy" id="156976"/>
    <lineage>
        <taxon>Bacteria</taxon>
        <taxon>Bacillati</taxon>
        <taxon>Actinomycetota</taxon>
        <taxon>Actinomycetes</taxon>
        <taxon>Mycobacteriales</taxon>
        <taxon>Corynebacteriaceae</taxon>
        <taxon>Corynebacterium</taxon>
    </lineage>
</organism>
<reference evidence="2 3" key="1">
    <citation type="submission" date="2015-08" db="EMBL/GenBank/DDBJ databases">
        <authorList>
            <person name="Babu N.S."/>
            <person name="Beckwith C.J."/>
            <person name="Beseler K.G."/>
            <person name="Brison A."/>
            <person name="Carone J.V."/>
            <person name="Caskin T.P."/>
            <person name="Diamond M."/>
            <person name="Durham M.E."/>
            <person name="Foxe J.M."/>
            <person name="Go M."/>
            <person name="Henderson B.A."/>
            <person name="Jones I.B."/>
            <person name="McGettigan J.A."/>
            <person name="Micheletti S.J."/>
            <person name="Nasrallah M.E."/>
            <person name="Ortiz D."/>
            <person name="Piller C.R."/>
            <person name="Privatt S.R."/>
            <person name="Schneider S.L."/>
            <person name="Sharp S."/>
            <person name="Smith T.C."/>
            <person name="Stanton J.D."/>
            <person name="Ullery H.E."/>
            <person name="Wilson R.J."/>
            <person name="Serrano M.G."/>
            <person name="Buck G."/>
            <person name="Lee V."/>
            <person name="Wang Y."/>
            <person name="Carvalho R."/>
            <person name="Voegtly L."/>
            <person name="Shi R."/>
            <person name="Duckworth R."/>
            <person name="Johnson A."/>
            <person name="Loviza R."/>
            <person name="Walstead R."/>
            <person name="Shah Z."/>
            <person name="Kiflezghi M."/>
            <person name="Wade K."/>
            <person name="Ball S.L."/>
            <person name="Bradley K.W."/>
            <person name="Asai D.J."/>
            <person name="Bowman C.A."/>
            <person name="Russell D.A."/>
            <person name="Pope W.H."/>
            <person name="Jacobs-Sera D."/>
            <person name="Hendrix R.W."/>
            <person name="Hatfull G.F."/>
        </authorList>
    </citation>
    <scope>NUCLEOTIDE SEQUENCE [LARGE SCALE GENOMIC DNA]</scope>
    <source>
        <strain evidence="2 3">PUDD_83A45</strain>
    </source>
</reference>
<dbReference type="STRING" id="156976.AK829_06320"/>
<dbReference type="InterPro" id="IPR023124">
    <property type="entry name" value="DUF3239_dom_sf"/>
</dbReference>
<dbReference type="EMBL" id="CP012342">
    <property type="protein sequence ID" value="AKV59885.1"/>
    <property type="molecule type" value="Genomic_DNA"/>
</dbReference>
<dbReference type="Proteomes" id="UP000060016">
    <property type="component" value="Chromosome"/>
</dbReference>
<gene>
    <name evidence="2" type="ORF">AK829_06320</name>
</gene>
<feature type="transmembrane region" description="Helical" evidence="1">
    <location>
        <begin position="25"/>
        <end position="48"/>
    </location>
</feature>
<dbReference type="KEGG" id="crie:AK829_06320"/>
<protein>
    <recommendedName>
        <fullName evidence="4">DUF3239 domain-containing protein</fullName>
    </recommendedName>
</protein>
<accession>A0A0K1REM7</accession>
<evidence type="ECO:0000313" key="3">
    <source>
        <dbReference type="Proteomes" id="UP000060016"/>
    </source>
</evidence>
<keyword evidence="1" id="KW-0472">Membrane</keyword>
<evidence type="ECO:0000313" key="2">
    <source>
        <dbReference type="EMBL" id="AKV59885.1"/>
    </source>
</evidence>
<proteinExistence type="predicted"/>
<feature type="transmembrane region" description="Helical" evidence="1">
    <location>
        <begin position="54"/>
        <end position="76"/>
    </location>
</feature>
<name>A0A0K1REM7_9CORY</name>
<sequence>MHVFKFDVDEAYAKQHNELLRNTKYLVISGISLFAISVAAGVAIWFLVDPASPWHLLGSLGLVLFGVMMLIVALVIPRGVVSPQQLYNDNPLAPAMITENVGTTITVTALVNANVDPGQKERWALASQIVRPLPQESNAVGTKVPVAAVGAQRSTHDKEHWQAITPMPIVWGTPDASVVETAQAAIPQRQWEMLNRARKNDELLQASKKGLAVI</sequence>